<accession>A0A8H7DGC8</accession>
<dbReference type="AlphaFoldDB" id="A0A8H7DGC8"/>
<organism evidence="1 2">
    <name type="scientific">Mycena sanguinolenta</name>
    <dbReference type="NCBI Taxonomy" id="230812"/>
    <lineage>
        <taxon>Eukaryota</taxon>
        <taxon>Fungi</taxon>
        <taxon>Dikarya</taxon>
        <taxon>Basidiomycota</taxon>
        <taxon>Agaricomycotina</taxon>
        <taxon>Agaricomycetes</taxon>
        <taxon>Agaricomycetidae</taxon>
        <taxon>Agaricales</taxon>
        <taxon>Marasmiineae</taxon>
        <taxon>Mycenaceae</taxon>
        <taxon>Mycena</taxon>
    </lineage>
</organism>
<reference evidence="1" key="1">
    <citation type="submission" date="2020-05" db="EMBL/GenBank/DDBJ databases">
        <title>Mycena genomes resolve the evolution of fungal bioluminescence.</title>
        <authorList>
            <person name="Tsai I.J."/>
        </authorList>
    </citation>
    <scope>NUCLEOTIDE SEQUENCE</scope>
    <source>
        <strain evidence="1">160909Yilan</strain>
    </source>
</reference>
<dbReference type="EMBL" id="JACAZH010000002">
    <property type="protein sequence ID" value="KAF7374424.1"/>
    <property type="molecule type" value="Genomic_DNA"/>
</dbReference>
<evidence type="ECO:0000313" key="2">
    <source>
        <dbReference type="Proteomes" id="UP000623467"/>
    </source>
</evidence>
<protein>
    <submittedName>
        <fullName evidence="1">Uncharacterized protein</fullName>
    </submittedName>
</protein>
<comment type="caution">
    <text evidence="1">The sequence shown here is derived from an EMBL/GenBank/DDBJ whole genome shotgun (WGS) entry which is preliminary data.</text>
</comment>
<evidence type="ECO:0000313" key="1">
    <source>
        <dbReference type="EMBL" id="KAF7374424.1"/>
    </source>
</evidence>
<dbReference type="Proteomes" id="UP000623467">
    <property type="component" value="Unassembled WGS sequence"/>
</dbReference>
<keyword evidence="2" id="KW-1185">Reference proteome</keyword>
<sequence length="184" mass="20638">MTALTALGYQVIRTRLCLRAHPPGLTIEEDGLTIVVRGQGQALRMKLQPRLPPGRVTALRALTHHRPGDFPHITVLTTPSPTPPLLYLLVFHRLPAHPRTRLTLKRVCPRDLCNHLQYQVISTRLGPRTYPPDLMITEGEDLTIVVRVPGQALKEGRKGRMKPLLALLSSGVKRARMRHQNSES</sequence>
<name>A0A8H7DGC8_9AGAR</name>
<proteinExistence type="predicted"/>
<gene>
    <name evidence="1" type="ORF">MSAN_00326500</name>
</gene>